<feature type="compositionally biased region" description="Pro residues" evidence="9">
    <location>
        <begin position="144"/>
        <end position="155"/>
    </location>
</feature>
<evidence type="ECO:0000256" key="7">
    <source>
        <dbReference type="ARBA" id="ARBA00023136"/>
    </source>
</evidence>
<evidence type="ECO:0000256" key="6">
    <source>
        <dbReference type="ARBA" id="ARBA00022927"/>
    </source>
</evidence>
<evidence type="ECO:0000256" key="10">
    <source>
        <dbReference type="SAM" id="SignalP"/>
    </source>
</evidence>
<dbReference type="InterPro" id="IPR005565">
    <property type="entry name" value="Hemolysn_activator_HlyB_C"/>
</dbReference>
<evidence type="ECO:0000256" key="2">
    <source>
        <dbReference type="ARBA" id="ARBA00009055"/>
    </source>
</evidence>
<feature type="region of interest" description="Disordered" evidence="9">
    <location>
        <begin position="89"/>
        <end position="111"/>
    </location>
</feature>
<dbReference type="PANTHER" id="PTHR34597">
    <property type="entry name" value="SLR1661 PROTEIN"/>
    <property type="match status" value="1"/>
</dbReference>
<evidence type="ECO:0000256" key="5">
    <source>
        <dbReference type="ARBA" id="ARBA00022692"/>
    </source>
</evidence>
<keyword evidence="10" id="KW-0732">Signal</keyword>
<feature type="region of interest" description="Disordered" evidence="9">
    <location>
        <begin position="140"/>
        <end position="200"/>
    </location>
</feature>
<feature type="chain" id="PRO_5027781855" evidence="10">
    <location>
        <begin position="25"/>
        <end position="696"/>
    </location>
</feature>
<accession>A0A7C3VG99</accession>
<dbReference type="InterPro" id="IPR051544">
    <property type="entry name" value="TPS_OM_transporter"/>
</dbReference>
<sequence>MEPSWSLRLAILSWAISISTAATIATVASANETPETTISTGGTEAVGAAIAAPTILSPHQEACANFSETAAPQTSAILAPHLTEIAPARPDSLPVTASPLPPCTSAPPSSSGAALLAGIVPRGNTAQHATGSGGLFFLQAQSPQIPPNAPPPPQVDSPDPNRQRFPQPAPNPEPPKPTEETPVLPPTPSGQPTTPEEDGSPKLFVQKIQVVNSTVLTEADIQQVVGPLEGKDVTLEELRQAADTITQIYLDRGYITSRALLADQEIKDGVVEIRVVEGILQEIQVEGNTRIKPFYIRNRIALGADSPLSTASLEDQLRLLRLDPLFNTIEASLRAGDEIGKSVLLVRVKEASPFFTNFSIDNFSPPSVGSERFGANVRMRNLTGIGDEVSVAYYFSNGDSKVYDFSYRVPVNAMNGTVQLRVAPNRNSIVQEPFDALNIRGESELYEVSFRQPLVRSPREELALSLGYTFQNGQTFTFQGPTPFGFGPDEDGVSRTSVIKFGQDYLRRDAQGAWSFRSQFSLGTGWFDATVNSNPVPDSRFLSWTGQVQRVQRLGSRQLLIIQSDLQLTPHSLLSSQQFVIGGGASLRGYRQNVRSGDNGFRFSAENRITVSKTSSGAPAFQVAPFIDMGVVWNHEDNPNPLPEETFLMGAGAGILWQLLPGFNIRLDYARPLIDTADKGTNAQDEGFYFSVNYGF</sequence>
<keyword evidence="7" id="KW-0472">Membrane</keyword>
<evidence type="ECO:0000256" key="8">
    <source>
        <dbReference type="ARBA" id="ARBA00023237"/>
    </source>
</evidence>
<reference evidence="12" key="1">
    <citation type="journal article" date="2020" name="mSystems">
        <title>Genome- and Community-Level Interaction Insights into Carbon Utilization and Element Cycling Functions of Hydrothermarchaeota in Hydrothermal Sediment.</title>
        <authorList>
            <person name="Zhou Z."/>
            <person name="Liu Y."/>
            <person name="Xu W."/>
            <person name="Pan J."/>
            <person name="Luo Z.H."/>
            <person name="Li M."/>
        </authorList>
    </citation>
    <scope>NUCLEOTIDE SEQUENCE [LARGE SCALE GENOMIC DNA]</scope>
    <source>
        <strain evidence="12">SpSt-374</strain>
    </source>
</reference>
<dbReference type="Gene3D" id="2.40.160.50">
    <property type="entry name" value="membrane protein fhac: a member of the omp85/tpsb transporter family"/>
    <property type="match status" value="1"/>
</dbReference>
<dbReference type="AlphaFoldDB" id="A0A7C3VG99"/>
<evidence type="ECO:0000256" key="3">
    <source>
        <dbReference type="ARBA" id="ARBA00022448"/>
    </source>
</evidence>
<dbReference type="GO" id="GO:0098046">
    <property type="term" value="C:type V protein secretion system complex"/>
    <property type="evidence" value="ECO:0007669"/>
    <property type="project" value="TreeGrafter"/>
</dbReference>
<comment type="caution">
    <text evidence="12">The sequence shown here is derived from an EMBL/GenBank/DDBJ whole genome shotgun (WGS) entry which is preliminary data.</text>
</comment>
<dbReference type="EMBL" id="DSPX01000082">
    <property type="protein sequence ID" value="HGG00632.1"/>
    <property type="molecule type" value="Genomic_DNA"/>
</dbReference>
<dbReference type="PROSITE" id="PS51779">
    <property type="entry name" value="POTRA"/>
    <property type="match status" value="1"/>
</dbReference>
<comment type="similarity">
    <text evidence="2">Belongs to the TPS (TC 1.B.20) family.</text>
</comment>
<dbReference type="GO" id="GO:0009279">
    <property type="term" value="C:cell outer membrane"/>
    <property type="evidence" value="ECO:0007669"/>
    <property type="project" value="UniProtKB-SubCell"/>
</dbReference>
<feature type="signal peptide" evidence="10">
    <location>
        <begin position="1"/>
        <end position="24"/>
    </location>
</feature>
<name>A0A7C3VG99_9CYAN</name>
<dbReference type="GO" id="GO:0008320">
    <property type="term" value="F:protein transmembrane transporter activity"/>
    <property type="evidence" value="ECO:0007669"/>
    <property type="project" value="TreeGrafter"/>
</dbReference>
<dbReference type="InterPro" id="IPR013686">
    <property type="entry name" value="Polypept-transport_assoc_ShlB"/>
</dbReference>
<evidence type="ECO:0000256" key="9">
    <source>
        <dbReference type="SAM" id="MobiDB-lite"/>
    </source>
</evidence>
<protein>
    <submittedName>
        <fullName evidence="12">ShlB/FhaC/HecB family hemolysin secretion/activation protein</fullName>
    </submittedName>
</protein>
<dbReference type="GO" id="GO:0046819">
    <property type="term" value="P:protein secretion by the type V secretion system"/>
    <property type="evidence" value="ECO:0007669"/>
    <property type="project" value="TreeGrafter"/>
</dbReference>
<keyword evidence="5" id="KW-0812">Transmembrane</keyword>
<evidence type="ECO:0000259" key="11">
    <source>
        <dbReference type="PROSITE" id="PS51779"/>
    </source>
</evidence>
<gene>
    <name evidence="12" type="ORF">ENR15_08260</name>
</gene>
<feature type="domain" description="POTRA" evidence="11">
    <location>
        <begin position="203"/>
        <end position="278"/>
    </location>
</feature>
<proteinExistence type="inferred from homology"/>
<evidence type="ECO:0000256" key="1">
    <source>
        <dbReference type="ARBA" id="ARBA00004442"/>
    </source>
</evidence>
<evidence type="ECO:0000313" key="12">
    <source>
        <dbReference type="EMBL" id="HGG00632.1"/>
    </source>
</evidence>
<keyword evidence="8" id="KW-0998">Cell outer membrane</keyword>
<evidence type="ECO:0000256" key="4">
    <source>
        <dbReference type="ARBA" id="ARBA00022452"/>
    </source>
</evidence>
<comment type="subcellular location">
    <subcellularLocation>
        <location evidence="1">Cell outer membrane</location>
    </subcellularLocation>
</comment>
<dbReference type="InterPro" id="IPR034746">
    <property type="entry name" value="POTRA"/>
</dbReference>
<dbReference type="Gene3D" id="3.10.20.310">
    <property type="entry name" value="membrane protein fhac"/>
    <property type="match status" value="1"/>
</dbReference>
<dbReference type="PANTHER" id="PTHR34597:SF1">
    <property type="entry name" value="HEME_HEMOPEXIN TRANSPORTER PROTEIN HUXB"/>
    <property type="match status" value="1"/>
</dbReference>
<dbReference type="Pfam" id="PF08479">
    <property type="entry name" value="POTRA_2"/>
    <property type="match status" value="1"/>
</dbReference>
<keyword evidence="3" id="KW-0813">Transport</keyword>
<keyword evidence="6" id="KW-0653">Protein transport</keyword>
<dbReference type="Pfam" id="PF03865">
    <property type="entry name" value="ShlB"/>
    <property type="match status" value="1"/>
</dbReference>
<keyword evidence="4" id="KW-1134">Transmembrane beta strand</keyword>
<organism evidence="12">
    <name type="scientific">Planktothricoides sp. SpSt-374</name>
    <dbReference type="NCBI Taxonomy" id="2282167"/>
    <lineage>
        <taxon>Bacteria</taxon>
        <taxon>Bacillati</taxon>
        <taxon>Cyanobacteriota</taxon>
        <taxon>Cyanophyceae</taxon>
        <taxon>Oscillatoriophycideae</taxon>
        <taxon>Oscillatoriales</taxon>
        <taxon>Oscillatoriaceae</taxon>
        <taxon>Planktothricoides</taxon>
    </lineage>
</organism>